<feature type="transmembrane region" description="Helical" evidence="1">
    <location>
        <begin position="39"/>
        <end position="58"/>
    </location>
</feature>
<accession>A0A6G0T063</accession>
<name>A0A6G0T063_APHGL</name>
<sequence length="180" mass="21171">MQHFEVENLKIKDSKLKKSLFTSISGVGYNTKHRGHSDWSGTFLFVISFSGFCCECVARDLMIRFYFPLFFLKDCYCLNKMVLNILEFHQNMLLGELITWLLRFLLLSVVLFTLALIVISVIMFYNVADSIDKISSIKYQVVNLIQIPMFTKNDESILRYPYRHSYLPISVVLYSLYHYQ</sequence>
<keyword evidence="1" id="KW-1133">Transmembrane helix</keyword>
<dbReference type="OrthoDB" id="6608481at2759"/>
<evidence type="ECO:0000256" key="1">
    <source>
        <dbReference type="SAM" id="Phobius"/>
    </source>
</evidence>
<organism evidence="2 3">
    <name type="scientific">Aphis glycines</name>
    <name type="common">Soybean aphid</name>
    <dbReference type="NCBI Taxonomy" id="307491"/>
    <lineage>
        <taxon>Eukaryota</taxon>
        <taxon>Metazoa</taxon>
        <taxon>Ecdysozoa</taxon>
        <taxon>Arthropoda</taxon>
        <taxon>Hexapoda</taxon>
        <taxon>Insecta</taxon>
        <taxon>Pterygota</taxon>
        <taxon>Neoptera</taxon>
        <taxon>Paraneoptera</taxon>
        <taxon>Hemiptera</taxon>
        <taxon>Sternorrhyncha</taxon>
        <taxon>Aphidomorpha</taxon>
        <taxon>Aphidoidea</taxon>
        <taxon>Aphididae</taxon>
        <taxon>Aphidini</taxon>
        <taxon>Aphis</taxon>
        <taxon>Aphis</taxon>
    </lineage>
</organism>
<gene>
    <name evidence="2" type="ORF">AGLY_015673</name>
</gene>
<reference evidence="2 3" key="1">
    <citation type="submission" date="2019-08" db="EMBL/GenBank/DDBJ databases">
        <title>The genome of the soybean aphid Biotype 1, its phylome, world population structure and adaptation to the North American continent.</title>
        <authorList>
            <person name="Giordano R."/>
            <person name="Donthu R.K."/>
            <person name="Hernandez A.G."/>
            <person name="Wright C.L."/>
            <person name="Zimin A.V."/>
        </authorList>
    </citation>
    <scope>NUCLEOTIDE SEQUENCE [LARGE SCALE GENOMIC DNA]</scope>
    <source>
        <tissue evidence="2">Whole aphids</tissue>
    </source>
</reference>
<dbReference type="EMBL" id="VYZN01000074">
    <property type="protein sequence ID" value="KAE9524026.1"/>
    <property type="molecule type" value="Genomic_DNA"/>
</dbReference>
<proteinExistence type="predicted"/>
<keyword evidence="1" id="KW-0472">Membrane</keyword>
<keyword evidence="3" id="KW-1185">Reference proteome</keyword>
<comment type="caution">
    <text evidence="2">The sequence shown here is derived from an EMBL/GenBank/DDBJ whole genome shotgun (WGS) entry which is preliminary data.</text>
</comment>
<keyword evidence="1" id="KW-0812">Transmembrane</keyword>
<feature type="transmembrane region" description="Helical" evidence="1">
    <location>
        <begin position="98"/>
        <end position="128"/>
    </location>
</feature>
<protein>
    <submittedName>
        <fullName evidence="2">Uncharacterized protein</fullName>
    </submittedName>
</protein>
<evidence type="ECO:0000313" key="2">
    <source>
        <dbReference type="EMBL" id="KAE9524026.1"/>
    </source>
</evidence>
<dbReference type="AlphaFoldDB" id="A0A6G0T063"/>
<dbReference type="Proteomes" id="UP000475862">
    <property type="component" value="Unassembled WGS sequence"/>
</dbReference>
<evidence type="ECO:0000313" key="3">
    <source>
        <dbReference type="Proteomes" id="UP000475862"/>
    </source>
</evidence>